<gene>
    <name evidence="1" type="ORF">CC84DRAFT_316158</name>
</gene>
<name>A0A177C190_9PLEO</name>
<protein>
    <submittedName>
        <fullName evidence="1">Uncharacterized protein</fullName>
    </submittedName>
</protein>
<dbReference type="RefSeq" id="XP_018030967.1">
    <property type="nucleotide sequence ID" value="XM_018185834.1"/>
</dbReference>
<dbReference type="InParanoid" id="A0A177C190"/>
<dbReference type="AlphaFoldDB" id="A0A177C190"/>
<accession>A0A177C190</accession>
<dbReference type="GeneID" id="28769320"/>
<dbReference type="EMBL" id="KV441559">
    <property type="protein sequence ID" value="OAG00602.1"/>
    <property type="molecule type" value="Genomic_DNA"/>
</dbReference>
<reference evidence="1 2" key="1">
    <citation type="submission" date="2016-05" db="EMBL/GenBank/DDBJ databases">
        <title>Comparative analysis of secretome profiles of manganese(II)-oxidizing ascomycete fungi.</title>
        <authorList>
            <consortium name="DOE Joint Genome Institute"/>
            <person name="Zeiner C.A."/>
            <person name="Purvine S.O."/>
            <person name="Zink E.M."/>
            <person name="Wu S."/>
            <person name="Pasa-Tolic L."/>
            <person name="Chaput D.L."/>
            <person name="Haridas S."/>
            <person name="Grigoriev I.V."/>
            <person name="Santelli C.M."/>
            <person name="Hansel C.M."/>
        </authorList>
    </citation>
    <scope>NUCLEOTIDE SEQUENCE [LARGE SCALE GENOMIC DNA]</scope>
    <source>
        <strain evidence="1 2">AP3s5-JAC2a</strain>
    </source>
</reference>
<keyword evidence="2" id="KW-1185">Reference proteome</keyword>
<evidence type="ECO:0000313" key="2">
    <source>
        <dbReference type="Proteomes" id="UP000077069"/>
    </source>
</evidence>
<evidence type="ECO:0000313" key="1">
    <source>
        <dbReference type="EMBL" id="OAG00602.1"/>
    </source>
</evidence>
<dbReference type="Proteomes" id="UP000077069">
    <property type="component" value="Unassembled WGS sequence"/>
</dbReference>
<sequence length="140" mass="15026">MRPATIWSCLFSQELGFCGRCLSLVDGAVRKPSTCNSPGAHSSIWPEMALPSSAQDPGWLLECPDVAHSLSSGPFKSLGIRSRIPLEPIIPLWITQVSCTSVIVNKQCEESKGMYSAGVVAFATMRGADELAIGVFERSP</sequence>
<proteinExistence type="predicted"/>
<organism evidence="1 2">
    <name type="scientific">Paraphaeosphaeria sporulosa</name>
    <dbReference type="NCBI Taxonomy" id="1460663"/>
    <lineage>
        <taxon>Eukaryota</taxon>
        <taxon>Fungi</taxon>
        <taxon>Dikarya</taxon>
        <taxon>Ascomycota</taxon>
        <taxon>Pezizomycotina</taxon>
        <taxon>Dothideomycetes</taxon>
        <taxon>Pleosporomycetidae</taxon>
        <taxon>Pleosporales</taxon>
        <taxon>Massarineae</taxon>
        <taxon>Didymosphaeriaceae</taxon>
        <taxon>Paraphaeosphaeria</taxon>
    </lineage>
</organism>